<sequence length="957" mass="106288">MSEADLENMLLEAAGRTGASKRNKQSHPTSKRRHKGSYSDDGSDSKDDESDDNHGHAGKKLSGSQVPLKKRSKNRNDDPGSDDMDIKGGGSDREVDSSDSDVGSDLYKDENDREELSKLTELEREMILSDRAAKIDDRKLHKQMRSRLSSDKKSQSAKDISPPASSRGVRSSIRYADRSAAKADALKELKARRMKRDPEGKQRGTHEHRASREYSPKKRKGVGSSSSGSSSESKNGSDSRSDDEGSTGGGRMDYSDEDRDSTISNTPTYEQIKNITIRRSKLAKWFMEPFFEELIIGCFVRVGIGMKDDRSIYRLCMVQNIDASDPNRKYTLENKTTHKYLNCVWGSDRSAARWQMARVSDSPPTLEEFNEWRREVDRSGGQMPHSKEVLEKQDAIDKINGFVYSAETVKQMLHEKKSVSARPMNIAAEKEKLKRELEIAEYKKDADEVERIKTRLKELEKARQGQDLDKKALKLAEMNKKNRAENFRVSSSRTADRSLNPGDAGYDPFSRRWTRSTNYYAKQEAKPATTGVGTAEGVNDVSVSNTEKSKSSDAKDATTAALVAAAGAGKLVDTKAPVDQGTESNTLHDFKLPISLSLLESFGGAYGAAAAFLARKQKIEANIGCQVPVDDGRTHPLTLSVGKKQERNAVVQASTSPPPTKSEDTVKCQQHEQGSSAGRLSLDQTPRSPAIPAEIRRSSTDSSVSSPRVVARLMGLEDFPARSPAPATVVSPAAEKRRKLLGALEKCDEDLQALKKIIEAVRATQTPPRVAEMKRREEVEDVDSEVGSDGPSPVSVLDHRHLSSGYYQRTTNEQIMQQQKPKQQKPQQMTRKKPGDHEDKAINILNKTSLPSITPQLPLHLPARTTHHQQVLNTAAPTTAAAGEPWSTAMKESVYEVCRDIERGLIQEVGRIELILQDIIFRELIDEIIKEFGSSLHKRSTSNFKLTFEACKRQLSF</sequence>
<dbReference type="Proteomes" id="UP000596660">
    <property type="component" value="Unplaced"/>
</dbReference>
<feature type="region of interest" description="Disordered" evidence="2">
    <location>
        <begin position="1"/>
        <end position="114"/>
    </location>
</feature>
<feature type="compositionally biased region" description="Basic and acidic residues" evidence="2">
    <location>
        <begin position="130"/>
        <end position="139"/>
    </location>
</feature>
<name>A0A803NAZ4_CHEQI</name>
<dbReference type="FunFam" id="3.90.70.200:FF:000003">
    <property type="entry name" value="RNA polymerase-associated protein RTF1"/>
    <property type="match status" value="1"/>
</dbReference>
<feature type="region of interest" description="Disordered" evidence="2">
    <location>
        <begin position="130"/>
        <end position="265"/>
    </location>
</feature>
<proteinExistence type="predicted"/>
<dbReference type="AlphaFoldDB" id="A0A803NAZ4"/>
<dbReference type="Gene3D" id="3.90.70.200">
    <property type="entry name" value="Plus-3 domain"/>
    <property type="match status" value="1"/>
</dbReference>
<reference evidence="4" key="1">
    <citation type="journal article" date="2017" name="Nature">
        <title>The genome of Chenopodium quinoa.</title>
        <authorList>
            <person name="Jarvis D.E."/>
            <person name="Ho Y.S."/>
            <person name="Lightfoot D.J."/>
            <person name="Schmoeckel S.M."/>
            <person name="Li B."/>
            <person name="Borm T.J.A."/>
            <person name="Ohyanagi H."/>
            <person name="Mineta K."/>
            <person name="Michell C.T."/>
            <person name="Saber N."/>
            <person name="Kharbatia N.M."/>
            <person name="Rupper R.R."/>
            <person name="Sharp A.R."/>
            <person name="Dally N."/>
            <person name="Boughton B.A."/>
            <person name="Woo Y.H."/>
            <person name="Gao G."/>
            <person name="Schijlen E.G.W.M."/>
            <person name="Guo X."/>
            <person name="Momin A.A."/>
            <person name="Negrao S."/>
            <person name="Al-Babili S."/>
            <person name="Gehring C."/>
            <person name="Roessner U."/>
            <person name="Jung C."/>
            <person name="Murphy K."/>
            <person name="Arold S.T."/>
            <person name="Gojobori T."/>
            <person name="van der Linden C.G."/>
            <person name="van Loo E.N."/>
            <person name="Jellen E.N."/>
            <person name="Maughan P.J."/>
            <person name="Tester M."/>
        </authorList>
    </citation>
    <scope>NUCLEOTIDE SEQUENCE [LARGE SCALE GENOMIC DNA]</scope>
    <source>
        <strain evidence="4">cv. PI 614886</strain>
    </source>
</reference>
<feature type="compositionally biased region" description="Basic residues" evidence="2">
    <location>
        <begin position="19"/>
        <end position="36"/>
    </location>
</feature>
<dbReference type="GO" id="GO:0003677">
    <property type="term" value="F:DNA binding"/>
    <property type="evidence" value="ECO:0007669"/>
    <property type="project" value="InterPro"/>
</dbReference>
<dbReference type="PANTHER" id="PTHR37234:SF1">
    <property type="entry name" value="OS03G0319200 PROTEIN"/>
    <property type="match status" value="1"/>
</dbReference>
<evidence type="ECO:0000259" key="3">
    <source>
        <dbReference type="PROSITE" id="PS51360"/>
    </source>
</evidence>
<accession>A0A803NAZ4</accession>
<dbReference type="InterPro" id="IPR036128">
    <property type="entry name" value="Plus3-like_sf"/>
</dbReference>
<dbReference type="InterPro" id="IPR004343">
    <property type="entry name" value="Plus-3_dom"/>
</dbReference>
<feature type="region of interest" description="Disordered" evidence="2">
    <location>
        <begin position="814"/>
        <end position="837"/>
    </location>
</feature>
<protein>
    <recommendedName>
        <fullName evidence="3">Plus3 domain-containing protein</fullName>
    </recommendedName>
</protein>
<evidence type="ECO:0000313" key="4">
    <source>
        <dbReference type="EnsemblPlants" id="AUR62043193-RA:cds"/>
    </source>
</evidence>
<dbReference type="SUPFAM" id="SSF159042">
    <property type="entry name" value="Plus3-like"/>
    <property type="match status" value="1"/>
</dbReference>
<evidence type="ECO:0000313" key="5">
    <source>
        <dbReference type="Proteomes" id="UP000596660"/>
    </source>
</evidence>
<feature type="compositionally biased region" description="Low complexity" evidence="2">
    <location>
        <begin position="222"/>
        <end position="234"/>
    </location>
</feature>
<dbReference type="SMART" id="SM00719">
    <property type="entry name" value="Plus3"/>
    <property type="match status" value="1"/>
</dbReference>
<reference evidence="4" key="2">
    <citation type="submission" date="2021-03" db="UniProtKB">
        <authorList>
            <consortium name="EnsemblPlants"/>
        </authorList>
    </citation>
    <scope>IDENTIFICATION</scope>
</reference>
<feature type="region of interest" description="Disordered" evidence="2">
    <location>
        <begin position="636"/>
        <end position="687"/>
    </location>
</feature>
<feature type="coiled-coil region" evidence="1">
    <location>
        <begin position="430"/>
        <end position="469"/>
    </location>
</feature>
<dbReference type="Pfam" id="PF03126">
    <property type="entry name" value="Plus-3"/>
    <property type="match status" value="1"/>
</dbReference>
<dbReference type="EnsemblPlants" id="AUR62043193-RA">
    <property type="protein sequence ID" value="AUR62043193-RA:cds"/>
    <property type="gene ID" value="AUR62043193"/>
</dbReference>
<dbReference type="PANTHER" id="PTHR37234">
    <property type="entry name" value="OS03G0319200 PROTEIN"/>
    <property type="match status" value="1"/>
</dbReference>
<feature type="domain" description="Plus3" evidence="3">
    <location>
        <begin position="266"/>
        <end position="401"/>
    </location>
</feature>
<feature type="compositionally biased region" description="Basic and acidic residues" evidence="2">
    <location>
        <begin position="74"/>
        <end position="96"/>
    </location>
</feature>
<dbReference type="PROSITE" id="PS51360">
    <property type="entry name" value="PLUS3"/>
    <property type="match status" value="1"/>
</dbReference>
<feature type="compositionally biased region" description="Basic and acidic residues" evidence="2">
    <location>
        <begin position="661"/>
        <end position="670"/>
    </location>
</feature>
<organism evidence="4 5">
    <name type="scientific">Chenopodium quinoa</name>
    <name type="common">Quinoa</name>
    <dbReference type="NCBI Taxonomy" id="63459"/>
    <lineage>
        <taxon>Eukaryota</taxon>
        <taxon>Viridiplantae</taxon>
        <taxon>Streptophyta</taxon>
        <taxon>Embryophyta</taxon>
        <taxon>Tracheophyta</taxon>
        <taxon>Spermatophyta</taxon>
        <taxon>Magnoliopsida</taxon>
        <taxon>eudicotyledons</taxon>
        <taxon>Gunneridae</taxon>
        <taxon>Pentapetalae</taxon>
        <taxon>Caryophyllales</taxon>
        <taxon>Chenopodiaceae</taxon>
        <taxon>Chenopodioideae</taxon>
        <taxon>Atripliceae</taxon>
        <taxon>Chenopodium</taxon>
    </lineage>
</organism>
<feature type="compositionally biased region" description="Basic and acidic residues" evidence="2">
    <location>
        <begin position="547"/>
        <end position="556"/>
    </location>
</feature>
<feature type="compositionally biased region" description="Basic and acidic residues" evidence="2">
    <location>
        <begin position="175"/>
        <end position="216"/>
    </location>
</feature>
<feature type="region of interest" description="Disordered" evidence="2">
    <location>
        <begin position="523"/>
        <end position="556"/>
    </location>
</feature>
<dbReference type="OMA" id="SDDNHGH"/>
<keyword evidence="1" id="KW-0175">Coiled coil</keyword>
<feature type="compositionally biased region" description="Low complexity" evidence="2">
    <location>
        <begin position="817"/>
        <end position="828"/>
    </location>
</feature>
<evidence type="ECO:0000256" key="1">
    <source>
        <dbReference type="SAM" id="Coils"/>
    </source>
</evidence>
<evidence type="ECO:0000256" key="2">
    <source>
        <dbReference type="SAM" id="MobiDB-lite"/>
    </source>
</evidence>
<keyword evidence="5" id="KW-1185">Reference proteome</keyword>
<feature type="region of interest" description="Disordered" evidence="2">
    <location>
        <begin position="769"/>
        <end position="796"/>
    </location>
</feature>
<feature type="region of interest" description="Disordered" evidence="2">
    <location>
        <begin position="484"/>
        <end position="510"/>
    </location>
</feature>
<dbReference type="Gramene" id="AUR62043193-RA">
    <property type="protein sequence ID" value="AUR62043193-RA:cds"/>
    <property type="gene ID" value="AUR62043193"/>
</dbReference>
<feature type="compositionally biased region" description="Polar residues" evidence="2">
    <location>
        <begin position="671"/>
        <end position="687"/>
    </location>
</feature>